<sequence length="73" mass="8704">MNVVEFSLLKRLKDEDLIENTCNNIDELKCLLNTGDNEEYWKKAMMVNDMIIEIKKRNLKIGEDKLFEKIIKK</sequence>
<gene>
    <name evidence="1" type="ORF">SAMN02745180_01392</name>
</gene>
<dbReference type="RefSeq" id="WP_072744062.1">
    <property type="nucleotide sequence ID" value="NZ_FQXR01000005.1"/>
</dbReference>
<proteinExistence type="predicted"/>
<evidence type="ECO:0000313" key="1">
    <source>
        <dbReference type="EMBL" id="SHH90627.1"/>
    </source>
</evidence>
<keyword evidence="2" id="KW-1185">Reference proteome</keyword>
<accession>A0A1M5WSX0</accession>
<name>A0A1M5WSX0_9FIRM</name>
<dbReference type="STRING" id="1123281.SAMN02745180_01392"/>
<dbReference type="EMBL" id="FQXR01000005">
    <property type="protein sequence ID" value="SHH90627.1"/>
    <property type="molecule type" value="Genomic_DNA"/>
</dbReference>
<evidence type="ECO:0000313" key="2">
    <source>
        <dbReference type="Proteomes" id="UP000184389"/>
    </source>
</evidence>
<protein>
    <submittedName>
        <fullName evidence="1">Uncharacterized protein</fullName>
    </submittedName>
</protein>
<dbReference type="OrthoDB" id="1955119at2"/>
<dbReference type="AlphaFoldDB" id="A0A1M5WSX0"/>
<dbReference type="Proteomes" id="UP000184389">
    <property type="component" value="Unassembled WGS sequence"/>
</dbReference>
<reference evidence="1 2" key="1">
    <citation type="submission" date="2016-11" db="EMBL/GenBank/DDBJ databases">
        <authorList>
            <person name="Jaros S."/>
            <person name="Januszkiewicz K."/>
            <person name="Wedrychowicz H."/>
        </authorList>
    </citation>
    <scope>NUCLEOTIDE SEQUENCE [LARGE SCALE GENOMIC DNA]</scope>
    <source>
        <strain evidence="1 2">DSM 13106</strain>
    </source>
</reference>
<organism evidence="1 2">
    <name type="scientific">Sporanaerobacter acetigenes DSM 13106</name>
    <dbReference type="NCBI Taxonomy" id="1123281"/>
    <lineage>
        <taxon>Bacteria</taxon>
        <taxon>Bacillati</taxon>
        <taxon>Bacillota</taxon>
        <taxon>Tissierellia</taxon>
        <taxon>Tissierellales</taxon>
        <taxon>Sporanaerobacteraceae</taxon>
        <taxon>Sporanaerobacter</taxon>
    </lineage>
</organism>